<dbReference type="InterPro" id="IPR049492">
    <property type="entry name" value="BD-FAE-like_dom"/>
</dbReference>
<dbReference type="InterPro" id="IPR048124">
    <property type="entry name" value="Tannase_B"/>
</dbReference>
<dbReference type="AlphaFoldDB" id="A0AA40SS35"/>
<dbReference type="Pfam" id="PF20434">
    <property type="entry name" value="BD-FAE"/>
    <property type="match status" value="1"/>
</dbReference>
<organism evidence="2 3">
    <name type="scientific">Microbacterium invictum</name>
    <dbReference type="NCBI Taxonomy" id="515415"/>
    <lineage>
        <taxon>Bacteria</taxon>
        <taxon>Bacillati</taxon>
        <taxon>Actinomycetota</taxon>
        <taxon>Actinomycetes</taxon>
        <taxon>Micrococcales</taxon>
        <taxon>Microbacteriaceae</taxon>
        <taxon>Microbacterium</taxon>
    </lineage>
</organism>
<evidence type="ECO:0000313" key="2">
    <source>
        <dbReference type="EMBL" id="MBB4141368.1"/>
    </source>
</evidence>
<comment type="caution">
    <text evidence="2">The sequence shown here is derived from an EMBL/GenBank/DDBJ whole genome shotgun (WGS) entry which is preliminary data.</text>
</comment>
<evidence type="ECO:0000259" key="1">
    <source>
        <dbReference type="Pfam" id="PF20434"/>
    </source>
</evidence>
<gene>
    <name evidence="2" type="ORF">BKA10_003162</name>
</gene>
<dbReference type="Proteomes" id="UP000549113">
    <property type="component" value="Unassembled WGS sequence"/>
</dbReference>
<keyword evidence="3" id="KW-1185">Reference proteome</keyword>
<name>A0AA40SS35_9MICO</name>
<dbReference type="RefSeq" id="WP_183500851.1">
    <property type="nucleotide sequence ID" value="NZ_BAABCO010000003.1"/>
</dbReference>
<sequence length="570" mass="59409">MGRAALALGVAAVLAVGALPLTGAAHIGRGQGPGAGSGHGKVIDAEDAALAFDATAYTTIGVTIDGVDTPVRWYKEVCYVADPIEVATTQNGRPIENTACGYQSMNIFVPESTVGDDDTALYFAVNNGGWMASYIRASVTDGASYASATSNVGAALKAGYVFIDVASRSRGLVAADGSYAGKSPAAAVDAKAAVRYLRLNDKAMPGSAERIVINGTSGGGAQVSILGASGNSKDYLPYLSEIGAAGVDRKGKSTLDDDIFAVVAYCPITDMGNADIAYEWLYTVLDTREIVGASPAPDASATLAAAYPAYLKSLKLRTSEGAKLTSSTMIDALAAEVARSAEAFMAADPAHTVPDLGDDIVITGSGAGTYVNDWIDVDNETDTVVSVDMKNYLAFVASQNLLKPAPSFDQTAVTVPGSGGGPGTGESNLYGTPAQVYSNFTEYSWNNNGIAGDGVGLDDTGLTWNTLLKKRSTIVDEQVDLIDPLQYIGTSADTAPYWYVRHGTRDRDTSLTISLTLDRALDADRGVRDVDYLLAWDRPHSGNYDVPEAMAWVAESLAAADAKDAGTKRR</sequence>
<dbReference type="InterPro" id="IPR029058">
    <property type="entry name" value="AB_hydrolase_fold"/>
</dbReference>
<accession>A0AA40SS35</accession>
<proteinExistence type="predicted"/>
<feature type="domain" description="BD-FAE-like" evidence="1">
    <location>
        <begin position="106"/>
        <end position="276"/>
    </location>
</feature>
<dbReference type="SUPFAM" id="SSF53474">
    <property type="entry name" value="alpha/beta-Hydrolases"/>
    <property type="match status" value="1"/>
</dbReference>
<reference evidence="2 3" key="1">
    <citation type="submission" date="2020-08" db="EMBL/GenBank/DDBJ databases">
        <title>Sequencing the genomes of 1000 actinobacteria strains.</title>
        <authorList>
            <person name="Klenk H.-P."/>
        </authorList>
    </citation>
    <scope>NUCLEOTIDE SEQUENCE [LARGE SCALE GENOMIC DNA]</scope>
    <source>
        <strain evidence="2 3">DSM 19600</strain>
    </source>
</reference>
<dbReference type="Gene3D" id="3.40.50.1820">
    <property type="entry name" value="alpha/beta hydrolase"/>
    <property type="match status" value="1"/>
</dbReference>
<dbReference type="NCBIfam" id="NF041556">
    <property type="entry name" value="tannase_B"/>
    <property type="match status" value="1"/>
</dbReference>
<protein>
    <recommendedName>
        <fullName evidence="1">BD-FAE-like domain-containing protein</fullName>
    </recommendedName>
</protein>
<dbReference type="EMBL" id="JACIFH010000001">
    <property type="protein sequence ID" value="MBB4141368.1"/>
    <property type="molecule type" value="Genomic_DNA"/>
</dbReference>
<evidence type="ECO:0000313" key="3">
    <source>
        <dbReference type="Proteomes" id="UP000549113"/>
    </source>
</evidence>